<dbReference type="InterPro" id="IPR013766">
    <property type="entry name" value="Thioredoxin_domain"/>
</dbReference>
<dbReference type="EMBL" id="CP031395">
    <property type="protein sequence ID" value="QBK04669.1"/>
    <property type="molecule type" value="Genomic_DNA"/>
</dbReference>
<keyword evidence="4" id="KW-0575">Peroxidase</keyword>
<dbReference type="GO" id="GO:0008379">
    <property type="term" value="F:thioredoxin peroxidase activity"/>
    <property type="evidence" value="ECO:0007669"/>
    <property type="project" value="TreeGrafter"/>
</dbReference>
<name>A0A4V1A235_9BURK</name>
<evidence type="ECO:0000256" key="12">
    <source>
        <dbReference type="ARBA" id="ARBA00049091"/>
    </source>
</evidence>
<dbReference type="CDD" id="cd03017">
    <property type="entry name" value="PRX_BCP"/>
    <property type="match status" value="1"/>
</dbReference>
<evidence type="ECO:0000256" key="14">
    <source>
        <dbReference type="SAM" id="SignalP"/>
    </source>
</evidence>
<evidence type="ECO:0000259" key="15">
    <source>
        <dbReference type="PROSITE" id="PS51352"/>
    </source>
</evidence>
<dbReference type="GO" id="GO:0005737">
    <property type="term" value="C:cytoplasm"/>
    <property type="evidence" value="ECO:0007669"/>
    <property type="project" value="TreeGrafter"/>
</dbReference>
<keyword evidence="8" id="KW-0676">Redox-active center</keyword>
<evidence type="ECO:0000256" key="9">
    <source>
        <dbReference type="ARBA" id="ARBA00032824"/>
    </source>
</evidence>
<comment type="similarity">
    <text evidence="10">Belongs to the peroxiredoxin family. BCP/PrxQ subfamily.</text>
</comment>
<evidence type="ECO:0000313" key="16">
    <source>
        <dbReference type="EMBL" id="QBK04669.1"/>
    </source>
</evidence>
<gene>
    <name evidence="16" type="ORF">DW355_07680</name>
</gene>
<comment type="subunit">
    <text evidence="2">Monomer.</text>
</comment>
<sequence length="186" mass="20228">MTSRLRRVLCVAGPALLLGGTATAADALAVGQPAPDFSLPDQQGQKRGLSEWRGKWLVLYFYPKNDTPGCTTEACNFRDDWLQLQELGAEVVGVSVDTSASHAAFAQKHKLPFPLLADAHGEVAARYGALSDWVVVKLAKRQTFIIDPQGRIARVYRAVDADRHSVEVVADLRHLQSLPRSVATPA</sequence>
<proteinExistence type="inferred from homology"/>
<dbReference type="SUPFAM" id="SSF52833">
    <property type="entry name" value="Thioredoxin-like"/>
    <property type="match status" value="1"/>
</dbReference>
<evidence type="ECO:0000256" key="7">
    <source>
        <dbReference type="ARBA" id="ARBA00023157"/>
    </source>
</evidence>
<dbReference type="Proteomes" id="UP000292939">
    <property type="component" value="Chromosome"/>
</dbReference>
<dbReference type="InterPro" id="IPR050924">
    <property type="entry name" value="Peroxiredoxin_BCP/PrxQ"/>
</dbReference>
<dbReference type="AlphaFoldDB" id="A0A4V1A235"/>
<evidence type="ECO:0000256" key="13">
    <source>
        <dbReference type="PIRSR" id="PIRSR000239-1"/>
    </source>
</evidence>
<evidence type="ECO:0000256" key="4">
    <source>
        <dbReference type="ARBA" id="ARBA00022559"/>
    </source>
</evidence>
<feature type="domain" description="Thioredoxin" evidence="15">
    <location>
        <begin position="28"/>
        <end position="180"/>
    </location>
</feature>
<evidence type="ECO:0000256" key="6">
    <source>
        <dbReference type="ARBA" id="ARBA00023002"/>
    </source>
</evidence>
<evidence type="ECO:0000256" key="8">
    <source>
        <dbReference type="ARBA" id="ARBA00023284"/>
    </source>
</evidence>
<keyword evidence="7" id="KW-1015">Disulfide bond</keyword>
<dbReference type="InterPro" id="IPR024706">
    <property type="entry name" value="Peroxiredoxin_AhpC-typ"/>
</dbReference>
<reference evidence="16 17" key="1">
    <citation type="submission" date="2018-07" db="EMBL/GenBank/DDBJ databases">
        <title>Exploring interactions and the metabolic potential of the ultra-small soil bacteria Hylemonella gracilis.</title>
        <authorList>
            <person name="Tyc O."/>
            <person name="Kulkarni P."/>
            <person name="Gawehns F."/>
            <person name="Hundscheid M."/>
            <person name="Zweers H."/>
            <person name="Garbeva P."/>
        </authorList>
    </citation>
    <scope>NUCLEOTIDE SEQUENCE [LARGE SCALE GENOMIC DNA]</scope>
    <source>
        <strain evidence="16 17">NS1</strain>
    </source>
</reference>
<comment type="function">
    <text evidence="1">Thiol-specific peroxidase that catalyzes the reduction of hydrogen peroxide and organic hydroperoxides to water and alcohols, respectively. Plays a role in cell protection against oxidative stress by detoxifying peroxides and as sensor of hydrogen peroxide-mediated signaling events.</text>
</comment>
<evidence type="ECO:0000256" key="3">
    <source>
        <dbReference type="ARBA" id="ARBA00013017"/>
    </source>
</evidence>
<comment type="catalytic activity">
    <reaction evidence="12">
        <text>a hydroperoxide + [thioredoxin]-dithiol = an alcohol + [thioredoxin]-disulfide + H2O</text>
        <dbReference type="Rhea" id="RHEA:62620"/>
        <dbReference type="Rhea" id="RHEA-COMP:10698"/>
        <dbReference type="Rhea" id="RHEA-COMP:10700"/>
        <dbReference type="ChEBI" id="CHEBI:15377"/>
        <dbReference type="ChEBI" id="CHEBI:29950"/>
        <dbReference type="ChEBI" id="CHEBI:30879"/>
        <dbReference type="ChEBI" id="CHEBI:35924"/>
        <dbReference type="ChEBI" id="CHEBI:50058"/>
        <dbReference type="EC" id="1.11.1.24"/>
    </reaction>
</comment>
<evidence type="ECO:0000256" key="11">
    <source>
        <dbReference type="ARBA" id="ARBA00042639"/>
    </source>
</evidence>
<feature type="active site" description="Cysteine sulfenic acid (-SOH) intermediate; for peroxidase activity" evidence="13">
    <location>
        <position position="70"/>
    </location>
</feature>
<keyword evidence="6" id="KW-0560">Oxidoreductase</keyword>
<protein>
    <recommendedName>
        <fullName evidence="3">thioredoxin-dependent peroxiredoxin</fullName>
        <ecNumber evidence="3">1.11.1.24</ecNumber>
    </recommendedName>
    <alternativeName>
        <fullName evidence="9">Thioredoxin peroxidase</fullName>
    </alternativeName>
    <alternativeName>
        <fullName evidence="11">Thioredoxin-dependent peroxiredoxin Bcp</fullName>
    </alternativeName>
</protein>
<dbReference type="OrthoDB" id="5572803at2"/>
<dbReference type="Pfam" id="PF00578">
    <property type="entry name" value="AhpC-TSA"/>
    <property type="match status" value="1"/>
</dbReference>
<dbReference type="Gene3D" id="3.40.30.10">
    <property type="entry name" value="Glutaredoxin"/>
    <property type="match status" value="1"/>
</dbReference>
<feature type="chain" id="PRO_5021003290" description="thioredoxin-dependent peroxiredoxin" evidence="14">
    <location>
        <begin position="25"/>
        <end position="186"/>
    </location>
</feature>
<dbReference type="KEGG" id="hgr:DW355_07680"/>
<evidence type="ECO:0000256" key="1">
    <source>
        <dbReference type="ARBA" id="ARBA00003330"/>
    </source>
</evidence>
<dbReference type="PROSITE" id="PS51352">
    <property type="entry name" value="THIOREDOXIN_2"/>
    <property type="match status" value="1"/>
</dbReference>
<feature type="signal peptide" evidence="14">
    <location>
        <begin position="1"/>
        <end position="24"/>
    </location>
</feature>
<organism evidence="16 17">
    <name type="scientific">Hylemonella gracilis</name>
    <dbReference type="NCBI Taxonomy" id="80880"/>
    <lineage>
        <taxon>Bacteria</taxon>
        <taxon>Pseudomonadati</taxon>
        <taxon>Pseudomonadota</taxon>
        <taxon>Betaproteobacteria</taxon>
        <taxon>Burkholderiales</taxon>
        <taxon>Comamonadaceae</taxon>
        <taxon>Hylemonella</taxon>
    </lineage>
</organism>
<keyword evidence="14" id="KW-0732">Signal</keyword>
<evidence type="ECO:0000256" key="5">
    <source>
        <dbReference type="ARBA" id="ARBA00022862"/>
    </source>
</evidence>
<dbReference type="RefSeq" id="WP_131278985.1">
    <property type="nucleotide sequence ID" value="NZ_CP031395.1"/>
</dbReference>
<keyword evidence="5" id="KW-0049">Antioxidant</keyword>
<evidence type="ECO:0000256" key="2">
    <source>
        <dbReference type="ARBA" id="ARBA00011245"/>
    </source>
</evidence>
<evidence type="ECO:0000256" key="10">
    <source>
        <dbReference type="ARBA" id="ARBA00038489"/>
    </source>
</evidence>
<dbReference type="GO" id="GO:0034599">
    <property type="term" value="P:cellular response to oxidative stress"/>
    <property type="evidence" value="ECO:0007669"/>
    <property type="project" value="TreeGrafter"/>
</dbReference>
<dbReference type="InterPro" id="IPR036249">
    <property type="entry name" value="Thioredoxin-like_sf"/>
</dbReference>
<accession>A0A4V1A235</accession>
<dbReference type="PANTHER" id="PTHR42801:SF4">
    <property type="entry name" value="AHPC_TSA FAMILY PROTEIN"/>
    <property type="match status" value="1"/>
</dbReference>
<dbReference type="FunFam" id="3.40.30.10:FF:000007">
    <property type="entry name" value="Thioredoxin-dependent thiol peroxidase"/>
    <property type="match status" value="1"/>
</dbReference>
<dbReference type="PIRSF" id="PIRSF000239">
    <property type="entry name" value="AHPC"/>
    <property type="match status" value="1"/>
</dbReference>
<dbReference type="GO" id="GO:0045454">
    <property type="term" value="P:cell redox homeostasis"/>
    <property type="evidence" value="ECO:0007669"/>
    <property type="project" value="TreeGrafter"/>
</dbReference>
<dbReference type="InterPro" id="IPR000866">
    <property type="entry name" value="AhpC/TSA"/>
</dbReference>
<evidence type="ECO:0000313" key="17">
    <source>
        <dbReference type="Proteomes" id="UP000292939"/>
    </source>
</evidence>
<dbReference type="EC" id="1.11.1.24" evidence="3"/>
<dbReference type="PANTHER" id="PTHR42801">
    <property type="entry name" value="THIOREDOXIN-DEPENDENT PEROXIDE REDUCTASE"/>
    <property type="match status" value="1"/>
</dbReference>